<sequence>MSDLSAESLADPFAATPGDESHLPPAPWTLHGEALIGFKLVPEDLARRLIPPDARIFRVWPGRTVAMLYLSEYRQSPVGEYRELIFAPALVRRKGRIGFWIAHILVDKHRSLLAGRAIWSLPKQAASIQWNDGCVRLSGPQVKLQVVATRPRAMVRLPFAGAAMSMLGPAESWFPVRGAAGIGLARARVEVADEIGLSALGFGGVSTFIFCRHMRVTIQRPTMLSSGASNHEPDPHRPPDCSRS</sequence>
<feature type="region of interest" description="Disordered" evidence="1">
    <location>
        <begin position="223"/>
        <end position="244"/>
    </location>
</feature>
<keyword evidence="3" id="KW-1185">Reference proteome</keyword>
<name>A0ABS1WQV0_9GAMM</name>
<dbReference type="EMBL" id="JAEVLS010000001">
    <property type="protein sequence ID" value="MBM0103351.1"/>
    <property type="molecule type" value="Genomic_DNA"/>
</dbReference>
<feature type="compositionally biased region" description="Basic and acidic residues" evidence="1">
    <location>
        <begin position="231"/>
        <end position="244"/>
    </location>
</feature>
<reference evidence="2 3" key="1">
    <citation type="journal article" date="2021" name="Int. J. Syst. Evol. Microbiol.">
        <title>Steroidobacter gossypii sp. nov., isolated from soil of cotton cropping field.</title>
        <authorList>
            <person name="Huang R."/>
            <person name="Yang S."/>
            <person name="Zhen C."/>
            <person name="Liu W."/>
        </authorList>
    </citation>
    <scope>NUCLEOTIDE SEQUENCE [LARGE SCALE GENOMIC DNA]</scope>
    <source>
        <strain evidence="2 3">S1-65</strain>
    </source>
</reference>
<evidence type="ECO:0000313" key="2">
    <source>
        <dbReference type="EMBL" id="MBM0103351.1"/>
    </source>
</evidence>
<evidence type="ECO:0000313" key="3">
    <source>
        <dbReference type="Proteomes" id="UP000661077"/>
    </source>
</evidence>
<dbReference type="InterPro" id="IPR039343">
    <property type="entry name" value="NDX1-like"/>
</dbReference>
<dbReference type="PANTHER" id="PTHR35467">
    <property type="match status" value="1"/>
</dbReference>
<organism evidence="2 3">
    <name type="scientific">Steroidobacter gossypii</name>
    <dbReference type="NCBI Taxonomy" id="2805490"/>
    <lineage>
        <taxon>Bacteria</taxon>
        <taxon>Pseudomonadati</taxon>
        <taxon>Pseudomonadota</taxon>
        <taxon>Gammaproteobacteria</taxon>
        <taxon>Steroidobacterales</taxon>
        <taxon>Steroidobacteraceae</taxon>
        <taxon>Steroidobacter</taxon>
    </lineage>
</organism>
<gene>
    <name evidence="2" type="ORF">JM946_01280</name>
</gene>
<dbReference type="PANTHER" id="PTHR35467:SF2">
    <property type="entry name" value="PROTEIN NEOXANTHIN-DEFICIENT 1"/>
    <property type="match status" value="1"/>
</dbReference>
<proteinExistence type="predicted"/>
<dbReference type="Gene3D" id="2.40.400.10">
    <property type="entry name" value="Acetoacetate decarboxylase-like"/>
    <property type="match status" value="1"/>
</dbReference>
<dbReference type="InterPro" id="IPR023375">
    <property type="entry name" value="ADC_dom_sf"/>
</dbReference>
<dbReference type="Pfam" id="PF06314">
    <property type="entry name" value="ADC"/>
    <property type="match status" value="1"/>
</dbReference>
<dbReference type="SUPFAM" id="SSF160104">
    <property type="entry name" value="Acetoacetate decarboxylase-like"/>
    <property type="match status" value="1"/>
</dbReference>
<comment type="caution">
    <text evidence="2">The sequence shown here is derived from an EMBL/GenBank/DDBJ whole genome shotgun (WGS) entry which is preliminary data.</text>
</comment>
<evidence type="ECO:0000256" key="1">
    <source>
        <dbReference type="SAM" id="MobiDB-lite"/>
    </source>
</evidence>
<dbReference type="Proteomes" id="UP000661077">
    <property type="component" value="Unassembled WGS sequence"/>
</dbReference>
<dbReference type="InterPro" id="IPR010451">
    <property type="entry name" value="Acetoacetate_decarboxylase"/>
</dbReference>
<protein>
    <submittedName>
        <fullName evidence="2">Acetoacetate decarboxylase family protein</fullName>
    </submittedName>
</protein>
<accession>A0ABS1WQV0</accession>